<accession>A0A0E9UH24</accession>
<evidence type="ECO:0000313" key="1">
    <source>
        <dbReference type="EMBL" id="JAH64248.1"/>
    </source>
</evidence>
<dbReference type="EMBL" id="GBXM01044329">
    <property type="protein sequence ID" value="JAH64248.1"/>
    <property type="molecule type" value="Transcribed_RNA"/>
</dbReference>
<proteinExistence type="predicted"/>
<protein>
    <submittedName>
        <fullName evidence="1">Uncharacterized protein</fullName>
    </submittedName>
</protein>
<reference evidence="1" key="2">
    <citation type="journal article" date="2015" name="Fish Shellfish Immunol.">
        <title>Early steps in the European eel (Anguilla anguilla)-Vibrio vulnificus interaction in the gills: Role of the RtxA13 toxin.</title>
        <authorList>
            <person name="Callol A."/>
            <person name="Pajuelo D."/>
            <person name="Ebbesson L."/>
            <person name="Teles M."/>
            <person name="MacKenzie S."/>
            <person name="Amaro C."/>
        </authorList>
    </citation>
    <scope>NUCLEOTIDE SEQUENCE</scope>
</reference>
<name>A0A0E9UH24_ANGAN</name>
<reference evidence="1" key="1">
    <citation type="submission" date="2014-11" db="EMBL/GenBank/DDBJ databases">
        <authorList>
            <person name="Amaro Gonzalez C."/>
        </authorList>
    </citation>
    <scope>NUCLEOTIDE SEQUENCE</scope>
</reference>
<sequence length="31" mass="3297">MSSLRSVGLPLRRICPDLNPVGEADDVVMVG</sequence>
<organism evidence="1">
    <name type="scientific">Anguilla anguilla</name>
    <name type="common">European freshwater eel</name>
    <name type="synonym">Muraena anguilla</name>
    <dbReference type="NCBI Taxonomy" id="7936"/>
    <lineage>
        <taxon>Eukaryota</taxon>
        <taxon>Metazoa</taxon>
        <taxon>Chordata</taxon>
        <taxon>Craniata</taxon>
        <taxon>Vertebrata</taxon>
        <taxon>Euteleostomi</taxon>
        <taxon>Actinopterygii</taxon>
        <taxon>Neopterygii</taxon>
        <taxon>Teleostei</taxon>
        <taxon>Anguilliformes</taxon>
        <taxon>Anguillidae</taxon>
        <taxon>Anguilla</taxon>
    </lineage>
</organism>
<dbReference type="AlphaFoldDB" id="A0A0E9UH24"/>